<proteinExistence type="predicted"/>
<organism evidence="1 2">
    <name type="scientific">Luteolibacter pohnpeiensis</name>
    <dbReference type="NCBI Taxonomy" id="454153"/>
    <lineage>
        <taxon>Bacteria</taxon>
        <taxon>Pseudomonadati</taxon>
        <taxon>Verrucomicrobiota</taxon>
        <taxon>Verrucomicrobiia</taxon>
        <taxon>Verrucomicrobiales</taxon>
        <taxon>Verrucomicrobiaceae</taxon>
        <taxon>Luteolibacter</taxon>
    </lineage>
</organism>
<name>A0A934VXF9_9BACT</name>
<dbReference type="Proteomes" id="UP000603141">
    <property type="component" value="Unassembled WGS sequence"/>
</dbReference>
<dbReference type="AlphaFoldDB" id="A0A934VXF9"/>
<dbReference type="RefSeq" id="WP_200272291.1">
    <property type="nucleotide sequence ID" value="NZ_JAENIJ010000027.1"/>
</dbReference>
<gene>
    <name evidence="1" type="ORF">JIN85_15350</name>
</gene>
<dbReference type="InterPro" id="IPR014580">
    <property type="entry name" value="UCP033199"/>
</dbReference>
<keyword evidence="2" id="KW-1185">Reference proteome</keyword>
<evidence type="ECO:0000313" key="1">
    <source>
        <dbReference type="EMBL" id="MBK1883793.1"/>
    </source>
</evidence>
<sequence length="118" mass="13907">MAGHRIESTPFAKVYPLYLAKVERKGRSKEELDEILHWFTGWQPQELEEEIARETRFDEFFARAPHLNPARQLIRGVVCGVRVEEVEDPLMREIRYLDKLVDELAKGKAMEKILRRDA</sequence>
<dbReference type="InterPro" id="IPR023204">
    <property type="entry name" value="SP1917_dom_sf"/>
</dbReference>
<dbReference type="Pfam" id="PF09966">
    <property type="entry name" value="DUF2200"/>
    <property type="match status" value="1"/>
</dbReference>
<comment type="caution">
    <text evidence="1">The sequence shown here is derived from an EMBL/GenBank/DDBJ whole genome shotgun (WGS) entry which is preliminary data.</text>
</comment>
<accession>A0A934VXF9</accession>
<dbReference type="PIRSF" id="PIRSF033199">
    <property type="entry name" value="UCP033199"/>
    <property type="match status" value="1"/>
</dbReference>
<dbReference type="EMBL" id="JAENIJ010000027">
    <property type="protein sequence ID" value="MBK1883793.1"/>
    <property type="molecule type" value="Genomic_DNA"/>
</dbReference>
<evidence type="ECO:0000313" key="2">
    <source>
        <dbReference type="Proteomes" id="UP000603141"/>
    </source>
</evidence>
<protein>
    <submittedName>
        <fullName evidence="1">DUF2200 domain-containing protein</fullName>
    </submittedName>
</protein>
<reference evidence="1" key="1">
    <citation type="submission" date="2021-01" db="EMBL/GenBank/DDBJ databases">
        <title>Modified the classification status of verrucomicrobia.</title>
        <authorList>
            <person name="Feng X."/>
        </authorList>
    </citation>
    <scope>NUCLEOTIDE SEQUENCE</scope>
    <source>
        <strain evidence="1">KCTC 22041</strain>
    </source>
</reference>
<dbReference type="Gene3D" id="1.10.8.290">
    <property type="entry name" value="uncharacterized protein sp1917 domain"/>
    <property type="match status" value="1"/>
</dbReference>